<evidence type="ECO:0000313" key="1">
    <source>
        <dbReference type="EMBL" id="MPM53604.1"/>
    </source>
</evidence>
<dbReference type="Pfam" id="PF20050">
    <property type="entry name" value="DUF6452"/>
    <property type="match status" value="1"/>
</dbReference>
<dbReference type="InterPro" id="IPR045607">
    <property type="entry name" value="DUF6452"/>
</dbReference>
<dbReference type="EMBL" id="VSSQ01014413">
    <property type="protein sequence ID" value="MPM53604.1"/>
    <property type="molecule type" value="Genomic_DNA"/>
</dbReference>
<dbReference type="AlphaFoldDB" id="A0A645AVN0"/>
<comment type="caution">
    <text evidence="1">The sequence shown here is derived from an EMBL/GenBank/DDBJ whole genome shotgun (WGS) entry which is preliminary data.</text>
</comment>
<gene>
    <name evidence="1" type="ORF">SDC9_100372</name>
</gene>
<organism evidence="1">
    <name type="scientific">bioreactor metagenome</name>
    <dbReference type="NCBI Taxonomy" id="1076179"/>
    <lineage>
        <taxon>unclassified sequences</taxon>
        <taxon>metagenomes</taxon>
        <taxon>ecological metagenomes</taxon>
    </lineage>
</organism>
<protein>
    <submittedName>
        <fullName evidence="1">Uncharacterized protein</fullName>
    </submittedName>
</protein>
<reference evidence="1" key="1">
    <citation type="submission" date="2019-08" db="EMBL/GenBank/DDBJ databases">
        <authorList>
            <person name="Kucharzyk K."/>
            <person name="Murdoch R.W."/>
            <person name="Higgins S."/>
            <person name="Loffler F."/>
        </authorList>
    </citation>
    <scope>NUCLEOTIDE SEQUENCE</scope>
</reference>
<accession>A0A645AVN0</accession>
<sequence length="153" mass="17566">MSKQKFYIFAFLIIAFMVNSCAQDETCRENKNIKLNVGFFSAGTTTSLSIDSLTAFGLNKDSLLYNVNKNINKINLPLNKKEDVSIFVVRFNTTQDTVWVLHTNYDYFISYECGSVITHKIDTVITTNHYIESVKIINHDVNTTDVQHLQIFH</sequence>
<proteinExistence type="predicted"/>
<name>A0A645AVN0_9ZZZZ</name>